<sequence length="92" mass="10725">MAIKQQYVGNKLALIIEEVKTAAPNYEQRLKRKAFYLKNGFVPADFTLTEGHTDYELLSFNGDVDPNEYLALIRNYGGVIFRWYIKTRIHPK</sequence>
<comment type="caution">
    <text evidence="1">The sequence shown here is derived from an EMBL/GenBank/DDBJ whole genome shotgun (WGS) entry which is preliminary data.</text>
</comment>
<proteinExistence type="predicted"/>
<gene>
    <name evidence="1" type="ORF">NBRC111893_1453</name>
</gene>
<evidence type="ECO:0000313" key="1">
    <source>
        <dbReference type="EMBL" id="GAY73307.1"/>
    </source>
</evidence>
<dbReference type="EMBL" id="BEXA01000003">
    <property type="protein sequence ID" value="GAY73307.1"/>
    <property type="molecule type" value="Genomic_DNA"/>
</dbReference>
<dbReference type="Proteomes" id="UP000286974">
    <property type="component" value="Unassembled WGS sequence"/>
</dbReference>
<evidence type="ECO:0000313" key="2">
    <source>
        <dbReference type="Proteomes" id="UP000286974"/>
    </source>
</evidence>
<accession>A0A401FLU1</accession>
<reference evidence="1 2" key="1">
    <citation type="submission" date="2017-11" db="EMBL/GenBank/DDBJ databases">
        <title>Draft Genome Sequence of Lactobacillus curieae NBRC 111893 isolated from Koso, a Japanese sugar-Vegetable Fermented Beverage.</title>
        <authorList>
            <person name="Chiou T.Y."/>
            <person name="Oshima K."/>
            <person name="Suda W."/>
            <person name="Hattori M."/>
            <person name="Takahashi T."/>
        </authorList>
    </citation>
    <scope>NUCLEOTIDE SEQUENCE [LARGE SCALE GENOMIC DNA]</scope>
    <source>
        <strain evidence="1 2">NBRC111893</strain>
    </source>
</reference>
<dbReference type="AlphaFoldDB" id="A0A401FLU1"/>
<name>A0A401FLU1_9LACO</name>
<protein>
    <submittedName>
        <fullName evidence="1">Uncharacterized protein</fullName>
    </submittedName>
</protein>
<keyword evidence="2" id="KW-1185">Reference proteome</keyword>
<organism evidence="1 2">
    <name type="scientific">Lentilactobacillus kosonis</name>
    <dbReference type="NCBI Taxonomy" id="2810561"/>
    <lineage>
        <taxon>Bacteria</taxon>
        <taxon>Bacillati</taxon>
        <taxon>Bacillota</taxon>
        <taxon>Bacilli</taxon>
        <taxon>Lactobacillales</taxon>
        <taxon>Lactobacillaceae</taxon>
        <taxon>Lentilactobacillus</taxon>
    </lineage>
</organism>